<dbReference type="InterPro" id="IPR051781">
    <property type="entry name" value="Metallo-dep_Hydrolase"/>
</dbReference>
<dbReference type="GO" id="GO:0016810">
    <property type="term" value="F:hydrolase activity, acting on carbon-nitrogen (but not peptide) bonds"/>
    <property type="evidence" value="ECO:0007669"/>
    <property type="project" value="InterPro"/>
</dbReference>
<gene>
    <name evidence="2" type="ORF">RHTO0S_02e01354g</name>
</gene>
<evidence type="ECO:0000256" key="1">
    <source>
        <dbReference type="SAM" id="MobiDB-lite"/>
    </source>
</evidence>
<feature type="compositionally biased region" description="Basic residues" evidence="1">
    <location>
        <begin position="14"/>
        <end position="26"/>
    </location>
</feature>
<dbReference type="Gene3D" id="3.20.20.140">
    <property type="entry name" value="Metal-dependent hydrolases"/>
    <property type="match status" value="2"/>
</dbReference>
<dbReference type="PANTHER" id="PTHR43135">
    <property type="entry name" value="ALPHA-D-RIBOSE 1-METHYLPHOSPHONATE 5-TRIPHOSPHATE DIPHOSPHATASE"/>
    <property type="match status" value="1"/>
</dbReference>
<dbReference type="EMBL" id="LK052937">
    <property type="protein sequence ID" value="CDR36380.1"/>
    <property type="molecule type" value="Genomic_DNA"/>
</dbReference>
<dbReference type="OrthoDB" id="10258955at2759"/>
<protein>
    <submittedName>
        <fullName evidence="2">RHTO0S02e01354g1_1</fullName>
    </submittedName>
</protein>
<dbReference type="SUPFAM" id="SSF51338">
    <property type="entry name" value="Composite domain of metallo-dependent hydrolases"/>
    <property type="match status" value="1"/>
</dbReference>
<dbReference type="PANTHER" id="PTHR43135:SF3">
    <property type="entry name" value="ALPHA-D-RIBOSE 1-METHYLPHOSPHONATE 5-TRIPHOSPHATE DIPHOSPHATASE"/>
    <property type="match status" value="1"/>
</dbReference>
<evidence type="ECO:0000313" key="2">
    <source>
        <dbReference type="EMBL" id="CDR36380.1"/>
    </source>
</evidence>
<organism evidence="2">
    <name type="scientific">Rhodotorula toruloides</name>
    <name type="common">Yeast</name>
    <name type="synonym">Rhodosporidium toruloides</name>
    <dbReference type="NCBI Taxonomy" id="5286"/>
    <lineage>
        <taxon>Eukaryota</taxon>
        <taxon>Fungi</taxon>
        <taxon>Dikarya</taxon>
        <taxon>Basidiomycota</taxon>
        <taxon>Pucciniomycotina</taxon>
        <taxon>Microbotryomycetes</taxon>
        <taxon>Sporidiobolales</taxon>
        <taxon>Sporidiobolaceae</taxon>
        <taxon>Rhodotorula</taxon>
    </lineage>
</organism>
<proteinExistence type="predicted"/>
<dbReference type="InterPro" id="IPR011059">
    <property type="entry name" value="Metal-dep_hydrolase_composite"/>
</dbReference>
<feature type="compositionally biased region" description="Low complexity" evidence="1">
    <location>
        <begin position="27"/>
        <end position="36"/>
    </location>
</feature>
<reference evidence="2" key="1">
    <citation type="journal article" date="2014" name="Genome Announc.">
        <title>Draft genome sequence of Rhodosporidium toruloides CECT1137, an oleaginous yeast of biotechnological interest.</title>
        <authorList>
            <person name="Morin N."/>
            <person name="Calcas X."/>
            <person name="Devillers H."/>
            <person name="Durrens P."/>
            <person name="Sherman D.J."/>
            <person name="Nicaud J.-M."/>
            <person name="Neuveglise C."/>
        </authorList>
    </citation>
    <scope>NUCLEOTIDE SEQUENCE</scope>
    <source>
        <strain evidence="2">CECT1137</strain>
    </source>
</reference>
<dbReference type="InterPro" id="IPR032466">
    <property type="entry name" value="Metal_Hydrolase"/>
</dbReference>
<accession>A0A061AFQ8</accession>
<dbReference type="AlphaFoldDB" id="A0A061AFQ8"/>
<feature type="region of interest" description="Disordered" evidence="1">
    <location>
        <begin position="547"/>
        <end position="589"/>
    </location>
</feature>
<name>A0A061AFQ8_RHOTO</name>
<dbReference type="SUPFAM" id="SSF51556">
    <property type="entry name" value="Metallo-dependent hydrolases"/>
    <property type="match status" value="1"/>
</dbReference>
<sequence length="1006" mass="109861">MRGLSSSDDEEKRKHSPSHRQQRRASRSSSSSNPTSTRYLATVLALAAAACLWRLTDTHGSGNDARARSLGKVGRLTESERSAWEAVIERCEDLHRLPGVSESHWRRKESDRFQPGTKPTLIRNATIWTGEDDGKEILYNTDVLLDRGLIVKMGENLDGGLDGLETVDADGAWVTPGIFDMHSHIGVDSSPGFSATDDTNSLAAPVLPYLRSLDGINGHDLAYRRTVAGGVTTSLILPGSANNVGGQAFVIKLRPTAERTIDSLVLEMPWNVKLPSGERKSKGDPPRWRHMKMACGENIRNVYHQTRLDLSWNFRSNFDAARSLKQKQDKFCSRALAAQEDGPYLMDDKGDVEDFPDDLKLEALVDVLRGKVKVNTHCYETTDLNAFIRHTVEFEFPVAAFHHAHETYLVPDLLKSAWPGNGSATPAVAIFSTNGRYKREAWRGSDYAGKVLSEQGIDVIYKSDHPVSDSRHVLYQAQQGHHFGLPAHLALASVISTPARRAGFDHRIGYMRQNYDADVVLWSAHPLSLGATPQQVWIDGIPQIVESFPPATPTEEETTRRHGPPQASLPKDFDPTREQEDDDFSFLNPGQSKHAKGPAFVDSVKFVDVSEVLLPGEHGGELASIAEEKRVHPPFQVVVEDGKISCMAKSCETGRRTPVVNLHGGSLLPTFTSFGAALGLTEIIAEKSTTEAAVWDPLLNPKLSETQQKVAAHVGVKAINALSFGGKHLKTAAENGVGKAVTALISNDFLGGLSVAFRTGAGNILEDGAIIKEVSAVHVAIGHFGSAAPVAVEVAALRRLLTRTSDVSDRGSLDEPHRHAFDEVSSGKLPLVIKVDKADVIATLLRLKEEVEKDGGTEQRWIIAGGQEAHLLASELAAANIAVILTSPRAFPTTWDRRRGLPGPPLTPDTPAVVLHKAGVRVAFGIEEEWQARLVMWEAAWAQKLSRGHVSREEAVAWISTNFDEMFGLEQEKDGKVDFVAFERDPFEFGSRVVATSAGSQVKILP</sequence>
<feature type="region of interest" description="Disordered" evidence="1">
    <location>
        <begin position="1"/>
        <end position="36"/>
    </location>
</feature>